<feature type="region of interest" description="Disordered" evidence="1">
    <location>
        <begin position="50"/>
        <end position="75"/>
    </location>
</feature>
<dbReference type="Gene3D" id="1.25.40.90">
    <property type="match status" value="1"/>
</dbReference>
<feature type="compositionally biased region" description="Polar residues" evidence="1">
    <location>
        <begin position="362"/>
        <end position="372"/>
    </location>
</feature>
<comment type="caution">
    <text evidence="3">The sequence shown here is derived from an EMBL/GenBank/DDBJ whole genome shotgun (WGS) entry which is preliminary data.</text>
</comment>
<accession>A0A068RYV6</accession>
<feature type="region of interest" description="Disordered" evidence="1">
    <location>
        <begin position="544"/>
        <end position="578"/>
    </location>
</feature>
<dbReference type="GO" id="GO:0003729">
    <property type="term" value="F:mRNA binding"/>
    <property type="evidence" value="ECO:0007669"/>
    <property type="project" value="InterPro"/>
</dbReference>
<organism evidence="3 4">
    <name type="scientific">Lichtheimia corymbifera JMRC:FSU:9682</name>
    <dbReference type="NCBI Taxonomy" id="1263082"/>
    <lineage>
        <taxon>Eukaryota</taxon>
        <taxon>Fungi</taxon>
        <taxon>Fungi incertae sedis</taxon>
        <taxon>Mucoromycota</taxon>
        <taxon>Mucoromycotina</taxon>
        <taxon>Mucoromycetes</taxon>
        <taxon>Mucorales</taxon>
        <taxon>Lichtheimiaceae</taxon>
        <taxon>Lichtheimia</taxon>
    </lineage>
</organism>
<dbReference type="GO" id="GO:0005737">
    <property type="term" value="C:cytoplasm"/>
    <property type="evidence" value="ECO:0007669"/>
    <property type="project" value="TreeGrafter"/>
</dbReference>
<sequence>MNYDASIMPIFCLPPRPPSYSSFIIVVVTSINSLGLPIVEISPMSLPNNMPTMSTFGQHPSSKQPQQPGFTQDPETARRNYRQALYELTFNSKPIITNLTIMAQENQHVAGAIVREIEQQIRHNAPGQKLPILYLIDSICKNVGGVYIDHFARNIVSTFMDAYTLTDPQTRRSFERLLQTWKNGLPNGHPVFSRHVIESIERPVNYMRERQGAQPMHQSPRPKHPLPQQQQQQQQQQQRNQHIHVNPNFVPAPGSRDPRTRSDYSDRQRQQQPSYNMTPPAKQDSPTAKSNGPKEGPQQLSQLFSQIQAILPGLPATQAATFQHQIDQIMSAPPAQTGRLSYAPTSAAATPPLPPPTSIPPQQQHAPSTTSHMAEAKGTPPMGAPFPSTATTSEPKAPAINTAELLQGLTSLGILQGGTPSNVVSTPTPPPMIQEQQHGSISTPPQHSTTAGIRLESKDLQIARPGAVEVLYSGLPLQCKQCGFRYPKTEQGQSKMDAHLDSHFRQNRRMKERVKRGLSRSWFVTEDEWISGAGGELASHQAPTFLTDSTSGSGNAHQHGNVGGSPSAQAGSETIGPDSQMVVMPDENNRKPCPICGERFVDFWNDDEEEWMYKNAVLVDNTIYHATCHADAVKSGTLMSDHGDDDNDAVSNALTTMLSDHGVKRKHESYADQDEGAVKIPRTDLAYDVK</sequence>
<keyword evidence="4" id="KW-1185">Reference proteome</keyword>
<protein>
    <submittedName>
        <fullName evidence="3">Mrna cleavage factor complex component</fullName>
    </submittedName>
</protein>
<feature type="domain" description="CID" evidence="2">
    <location>
        <begin position="73"/>
        <end position="208"/>
    </location>
</feature>
<dbReference type="Proteomes" id="UP000027586">
    <property type="component" value="Unassembled WGS sequence"/>
</dbReference>
<feature type="compositionally biased region" description="Low complexity" evidence="1">
    <location>
        <begin position="228"/>
        <end position="238"/>
    </location>
</feature>
<dbReference type="PANTHER" id="PTHR15921">
    <property type="entry name" value="PRE-MRNA CLEAVAGE COMPLEX II"/>
    <property type="match status" value="1"/>
</dbReference>
<feature type="compositionally biased region" description="Low complexity" evidence="1">
    <location>
        <begin position="341"/>
        <end position="350"/>
    </location>
</feature>
<evidence type="ECO:0000259" key="2">
    <source>
        <dbReference type="PROSITE" id="PS51391"/>
    </source>
</evidence>
<dbReference type="PANTHER" id="PTHR15921:SF3">
    <property type="entry name" value="PRE-MRNA CLEAVAGE COMPLEX 2 PROTEIN PCF11"/>
    <property type="match status" value="1"/>
</dbReference>
<dbReference type="STRING" id="1263082.A0A068RYV6"/>
<dbReference type="InterPro" id="IPR045154">
    <property type="entry name" value="PCF11-like"/>
</dbReference>
<dbReference type="AlphaFoldDB" id="A0A068RYV6"/>
<dbReference type="OrthoDB" id="2129491at2759"/>
<dbReference type="CDD" id="cd16982">
    <property type="entry name" value="CID_Pcf11"/>
    <property type="match status" value="1"/>
</dbReference>
<feature type="compositionally biased region" description="Basic and acidic residues" evidence="1">
    <location>
        <begin position="256"/>
        <end position="269"/>
    </location>
</feature>
<evidence type="ECO:0000313" key="3">
    <source>
        <dbReference type="EMBL" id="CDH54151.1"/>
    </source>
</evidence>
<dbReference type="PROSITE" id="PS51391">
    <property type="entry name" value="CID"/>
    <property type="match status" value="1"/>
</dbReference>
<feature type="region of interest" description="Disordered" evidence="1">
    <location>
        <begin position="210"/>
        <end position="298"/>
    </location>
</feature>
<dbReference type="GO" id="GO:0005849">
    <property type="term" value="C:mRNA cleavage factor complex"/>
    <property type="evidence" value="ECO:0007669"/>
    <property type="project" value="TreeGrafter"/>
</dbReference>
<feature type="compositionally biased region" description="Polar residues" evidence="1">
    <location>
        <begin position="50"/>
        <end position="74"/>
    </location>
</feature>
<dbReference type="InterPro" id="IPR047415">
    <property type="entry name" value="Pcf11_CID"/>
</dbReference>
<dbReference type="SMART" id="SM00582">
    <property type="entry name" value="RPR"/>
    <property type="match status" value="1"/>
</dbReference>
<reference evidence="3" key="1">
    <citation type="submission" date="2013-08" db="EMBL/GenBank/DDBJ databases">
        <title>Gene expansion shapes genome architecture in the human pathogen Lichtheimia corymbifera: an evolutionary genomics analysis in the ancient terrestrial Mucorales (Mucoromycotina).</title>
        <authorList>
            <person name="Schwartze V.U."/>
            <person name="Winter S."/>
            <person name="Shelest E."/>
            <person name="Marcet-Houben M."/>
            <person name="Horn F."/>
            <person name="Wehner S."/>
            <person name="Hoffmann K."/>
            <person name="Riege K."/>
            <person name="Sammeth M."/>
            <person name="Nowrousian M."/>
            <person name="Valiante V."/>
            <person name="Linde J."/>
            <person name="Jacobsen I.D."/>
            <person name="Marz M."/>
            <person name="Brakhage A.A."/>
            <person name="Gabaldon T."/>
            <person name="Bocker S."/>
            <person name="Voigt K."/>
        </authorList>
    </citation>
    <scope>NUCLEOTIDE SEQUENCE [LARGE SCALE GENOMIC DNA]</scope>
    <source>
        <strain evidence="3">FSU 9682</strain>
    </source>
</reference>
<feature type="compositionally biased region" description="Polar residues" evidence="1">
    <location>
        <begin position="544"/>
        <end position="572"/>
    </location>
</feature>
<dbReference type="InterPro" id="IPR006569">
    <property type="entry name" value="CID_dom"/>
</dbReference>
<dbReference type="EMBL" id="CBTN010000021">
    <property type="protein sequence ID" value="CDH54151.1"/>
    <property type="molecule type" value="Genomic_DNA"/>
</dbReference>
<gene>
    <name evidence="3" type="ORF">LCOR_05424.1</name>
</gene>
<evidence type="ECO:0000256" key="1">
    <source>
        <dbReference type="SAM" id="MobiDB-lite"/>
    </source>
</evidence>
<dbReference type="FunFam" id="1.25.40.90:FF:000016">
    <property type="entry name" value="mRNA cleavage factor complex component Pcf11"/>
    <property type="match status" value="1"/>
</dbReference>
<dbReference type="InterPro" id="IPR008942">
    <property type="entry name" value="ENTH_VHS"/>
</dbReference>
<dbReference type="SUPFAM" id="SSF48464">
    <property type="entry name" value="ENTH/VHS domain"/>
    <property type="match status" value="1"/>
</dbReference>
<dbReference type="GO" id="GO:0006369">
    <property type="term" value="P:termination of RNA polymerase II transcription"/>
    <property type="evidence" value="ECO:0007669"/>
    <property type="project" value="InterPro"/>
</dbReference>
<dbReference type="VEuPathDB" id="FungiDB:LCOR_05424.1"/>
<feature type="region of interest" description="Disordered" evidence="1">
    <location>
        <begin position="335"/>
        <end position="395"/>
    </location>
</feature>
<dbReference type="GO" id="GO:0031124">
    <property type="term" value="P:mRNA 3'-end processing"/>
    <property type="evidence" value="ECO:0007669"/>
    <property type="project" value="InterPro"/>
</dbReference>
<dbReference type="Pfam" id="PF04818">
    <property type="entry name" value="CID"/>
    <property type="match status" value="1"/>
</dbReference>
<dbReference type="InterPro" id="IPR057242">
    <property type="entry name" value="PCFS4-like"/>
</dbReference>
<evidence type="ECO:0000313" key="4">
    <source>
        <dbReference type="Proteomes" id="UP000027586"/>
    </source>
</evidence>
<name>A0A068RYV6_9FUNG</name>
<dbReference type="Pfam" id="PF23228">
    <property type="entry name" value="zf_PCFS4"/>
    <property type="match status" value="1"/>
</dbReference>
<dbReference type="GO" id="GO:0000993">
    <property type="term" value="F:RNA polymerase II complex binding"/>
    <property type="evidence" value="ECO:0007669"/>
    <property type="project" value="InterPro"/>
</dbReference>
<proteinExistence type="predicted"/>